<proteinExistence type="predicted"/>
<evidence type="ECO:0000313" key="7">
    <source>
        <dbReference type="EMBL" id="CDF90788.1"/>
    </source>
</evidence>
<dbReference type="PROSITE" id="PS50089">
    <property type="entry name" value="ZF_RING_2"/>
    <property type="match status" value="1"/>
</dbReference>
<evidence type="ECO:0000256" key="2">
    <source>
        <dbReference type="ARBA" id="ARBA00022771"/>
    </source>
</evidence>
<name>A0A8J2TAX8_ZYGB2</name>
<dbReference type="GO" id="GO:0032183">
    <property type="term" value="F:SUMO binding"/>
    <property type="evidence" value="ECO:0007669"/>
    <property type="project" value="TreeGrafter"/>
</dbReference>
<sequence>MSSAGHRSSGDEQETDMSNKRRRLSRASRSSESGSETDLSFEVVGEREADQEGAQGDDVDLMRVLNEAENGGEEQGRDVTETIDLEDEAAEQQVVDVPPNENEEVAIPKLPVNKAVRNYLCPICFDPPDTAVMTPCGHIFCVACLFQMVNSSRSHRKSGNCALCRSEVKLRDIRLVVLRKKRIRKTE</sequence>
<organism evidence="7 8">
    <name type="scientific">Zygosaccharomyces bailii (strain CLIB 213 / ATCC 58445 / CBS 680 / BCRC 21525 / NBRC 1098 / NCYC 1416 / NRRL Y-2227)</name>
    <dbReference type="NCBI Taxonomy" id="1333698"/>
    <lineage>
        <taxon>Eukaryota</taxon>
        <taxon>Fungi</taxon>
        <taxon>Dikarya</taxon>
        <taxon>Ascomycota</taxon>
        <taxon>Saccharomycotina</taxon>
        <taxon>Saccharomycetes</taxon>
        <taxon>Saccharomycetales</taxon>
        <taxon>Saccharomycetaceae</taxon>
        <taxon>Zygosaccharomyces</taxon>
    </lineage>
</organism>
<dbReference type="AlphaFoldDB" id="A0A8J2TAX8"/>
<dbReference type="InterPro" id="IPR013083">
    <property type="entry name" value="Znf_RING/FYVE/PHD"/>
</dbReference>
<dbReference type="InterPro" id="IPR001841">
    <property type="entry name" value="Znf_RING"/>
</dbReference>
<keyword evidence="1" id="KW-0479">Metal-binding</keyword>
<dbReference type="Proteomes" id="UP000019375">
    <property type="component" value="Unassembled WGS sequence"/>
</dbReference>
<dbReference type="GO" id="GO:0008270">
    <property type="term" value="F:zinc ion binding"/>
    <property type="evidence" value="ECO:0007669"/>
    <property type="project" value="UniProtKB-KW"/>
</dbReference>
<keyword evidence="3" id="KW-0862">Zinc</keyword>
<dbReference type="InterPro" id="IPR018957">
    <property type="entry name" value="Znf_C3HC4_RING-type"/>
</dbReference>
<evidence type="ECO:0000313" key="8">
    <source>
        <dbReference type="Proteomes" id="UP000019375"/>
    </source>
</evidence>
<dbReference type="PROSITE" id="PS00518">
    <property type="entry name" value="ZF_RING_1"/>
    <property type="match status" value="1"/>
</dbReference>
<protein>
    <submittedName>
        <fullName evidence="7">ZYBA0S08-03026g1_1</fullName>
    </submittedName>
</protein>
<dbReference type="OrthoDB" id="6270329at2759"/>
<evidence type="ECO:0000259" key="6">
    <source>
        <dbReference type="PROSITE" id="PS50089"/>
    </source>
</evidence>
<evidence type="ECO:0000256" key="5">
    <source>
        <dbReference type="SAM" id="MobiDB-lite"/>
    </source>
</evidence>
<evidence type="ECO:0000256" key="3">
    <source>
        <dbReference type="ARBA" id="ARBA00022833"/>
    </source>
</evidence>
<dbReference type="InterPro" id="IPR017907">
    <property type="entry name" value="Znf_RING_CS"/>
</dbReference>
<dbReference type="GO" id="GO:0006511">
    <property type="term" value="P:ubiquitin-dependent protein catabolic process"/>
    <property type="evidence" value="ECO:0007669"/>
    <property type="project" value="TreeGrafter"/>
</dbReference>
<dbReference type="UniPathway" id="UPA00143"/>
<dbReference type="PANTHER" id="PTHR47094">
    <property type="entry name" value="ELFLESS, ISOFORM B"/>
    <property type="match status" value="1"/>
</dbReference>
<evidence type="ECO:0000256" key="4">
    <source>
        <dbReference type="PROSITE-ProRule" id="PRU00175"/>
    </source>
</evidence>
<keyword evidence="8" id="KW-1185">Reference proteome</keyword>
<feature type="domain" description="RING-type" evidence="6">
    <location>
        <begin position="121"/>
        <end position="165"/>
    </location>
</feature>
<accession>A0A8J2TAX8</accession>
<keyword evidence="2 4" id="KW-0863">Zinc-finger</keyword>
<dbReference type="EMBL" id="HG316461">
    <property type="protein sequence ID" value="CDF90788.1"/>
    <property type="molecule type" value="Genomic_DNA"/>
</dbReference>
<dbReference type="SMART" id="SM00184">
    <property type="entry name" value="RING"/>
    <property type="match status" value="1"/>
</dbReference>
<feature type="region of interest" description="Disordered" evidence="5">
    <location>
        <begin position="1"/>
        <end position="61"/>
    </location>
</feature>
<evidence type="ECO:0000256" key="1">
    <source>
        <dbReference type="ARBA" id="ARBA00022723"/>
    </source>
</evidence>
<dbReference type="Pfam" id="PF00097">
    <property type="entry name" value="zf-C3HC4"/>
    <property type="match status" value="1"/>
</dbReference>
<dbReference type="SUPFAM" id="SSF57850">
    <property type="entry name" value="RING/U-box"/>
    <property type="match status" value="1"/>
</dbReference>
<dbReference type="PANTHER" id="PTHR47094:SF1">
    <property type="entry name" value="RING-TYPE E3 UBIQUITIN TRANSFERASE"/>
    <property type="match status" value="1"/>
</dbReference>
<gene>
    <name evidence="7" type="ORF">BN860_03026g</name>
</gene>
<dbReference type="Gene3D" id="3.30.40.10">
    <property type="entry name" value="Zinc/RING finger domain, C3HC4 (zinc finger)"/>
    <property type="match status" value="1"/>
</dbReference>
<dbReference type="InterPro" id="IPR049627">
    <property type="entry name" value="SLX8"/>
</dbReference>
<reference evidence="8" key="1">
    <citation type="journal article" date="2013" name="Genome Announc.">
        <title>Genome sequence of the food spoilage yeast Zygosaccharomyces bailii CLIB 213(T).</title>
        <authorList>
            <person name="Galeote V."/>
            <person name="Bigey F."/>
            <person name="Devillers H."/>
            <person name="Neuveglise C."/>
            <person name="Dequin S."/>
        </authorList>
    </citation>
    <scope>NUCLEOTIDE SEQUENCE [LARGE SCALE GENOMIC DNA]</scope>
    <source>
        <strain evidence="8">CLIB 213 / ATCC 58445 / CBS 680 / CCRC 21525 / NBRC 1098 / NCYC 1416 / NRRL Y-2227</strain>
    </source>
</reference>
<dbReference type="GO" id="GO:0033768">
    <property type="term" value="C:SUMO-targeted ubiquitin ligase complex"/>
    <property type="evidence" value="ECO:0007669"/>
    <property type="project" value="TreeGrafter"/>
</dbReference>
<dbReference type="GO" id="GO:0016567">
    <property type="term" value="P:protein ubiquitination"/>
    <property type="evidence" value="ECO:0007669"/>
    <property type="project" value="UniProtKB-UniPathway"/>
</dbReference>
<dbReference type="GO" id="GO:0140082">
    <property type="term" value="F:SUMO-ubiquitin ligase activity"/>
    <property type="evidence" value="ECO:0007669"/>
    <property type="project" value="TreeGrafter"/>
</dbReference>
<dbReference type="GO" id="GO:0061630">
    <property type="term" value="F:ubiquitin protein ligase activity"/>
    <property type="evidence" value="ECO:0007669"/>
    <property type="project" value="InterPro"/>
</dbReference>